<comment type="cofactor">
    <cofactor evidence="1">
        <name>a divalent metal cation</name>
        <dbReference type="ChEBI" id="CHEBI:60240"/>
    </cofactor>
</comment>
<dbReference type="PANTHER" id="PTHR11124">
    <property type="entry name" value="VACUOLAR SORTING PROTEIN VPS29"/>
    <property type="match status" value="1"/>
</dbReference>
<dbReference type="NCBIfam" id="TIGR00040">
    <property type="entry name" value="yfcE"/>
    <property type="match status" value="1"/>
</dbReference>
<proteinExistence type="inferred from homology"/>
<dbReference type="GO" id="GO:0016787">
    <property type="term" value="F:hydrolase activity"/>
    <property type="evidence" value="ECO:0007669"/>
    <property type="project" value="UniProtKB-UniRule"/>
</dbReference>
<evidence type="ECO:0000256" key="1">
    <source>
        <dbReference type="RuleBase" id="RU362039"/>
    </source>
</evidence>
<evidence type="ECO:0000313" key="3">
    <source>
        <dbReference type="EMBL" id="SEV81918.1"/>
    </source>
</evidence>
<name>A0A1I0M0U4_9EURY</name>
<evidence type="ECO:0000259" key="2">
    <source>
        <dbReference type="Pfam" id="PF12850"/>
    </source>
</evidence>
<dbReference type="SUPFAM" id="SSF56300">
    <property type="entry name" value="Metallo-dependent phosphatases"/>
    <property type="match status" value="1"/>
</dbReference>
<protein>
    <recommendedName>
        <fullName evidence="1">Phosphoesterase</fullName>
        <ecNumber evidence="1">3.1.4.-</ecNumber>
    </recommendedName>
</protein>
<dbReference type="EMBL" id="FOIW01000001">
    <property type="protein sequence ID" value="SEV81918.1"/>
    <property type="molecule type" value="Genomic_DNA"/>
</dbReference>
<feature type="domain" description="Calcineurin-like phosphoesterase" evidence="2">
    <location>
        <begin position="4"/>
        <end position="154"/>
    </location>
</feature>
<dbReference type="InterPro" id="IPR024654">
    <property type="entry name" value="Calcineurin-like_PHP_lpxH"/>
</dbReference>
<dbReference type="InterPro" id="IPR000979">
    <property type="entry name" value="Phosphodiesterase_MJ0936/Vps29"/>
</dbReference>
<dbReference type="InterPro" id="IPR029052">
    <property type="entry name" value="Metallo-depent_PP-like"/>
</dbReference>
<dbReference type="EC" id="3.1.4.-" evidence="1"/>
<dbReference type="AlphaFoldDB" id="A0A1I0M0U4"/>
<gene>
    <name evidence="3" type="ORF">SAMN05216170_0102</name>
</gene>
<organism evidence="3 4">
    <name type="scientific">Thermococcus thioreducens</name>
    <dbReference type="NCBI Taxonomy" id="277988"/>
    <lineage>
        <taxon>Archaea</taxon>
        <taxon>Methanobacteriati</taxon>
        <taxon>Methanobacteriota</taxon>
        <taxon>Thermococci</taxon>
        <taxon>Thermococcales</taxon>
        <taxon>Thermococcaceae</taxon>
        <taxon>Thermococcus</taxon>
    </lineage>
</organism>
<accession>A0A1I0M0U4</accession>
<keyword evidence="1" id="KW-0479">Metal-binding</keyword>
<comment type="similarity">
    <text evidence="1">Belongs to the metallophosphoesterase superfamily. YfcE family.</text>
</comment>
<dbReference type="Gene3D" id="3.60.21.10">
    <property type="match status" value="1"/>
</dbReference>
<dbReference type="Pfam" id="PF12850">
    <property type="entry name" value="Metallophos_2"/>
    <property type="match status" value="1"/>
</dbReference>
<dbReference type="GO" id="GO:0046872">
    <property type="term" value="F:metal ion binding"/>
    <property type="evidence" value="ECO:0007669"/>
    <property type="project" value="UniProtKB-KW"/>
</dbReference>
<sequence length="166" mass="18764">MPLLIAVTGDTHHGDKTRNLPSLLFEHLGKREPDLILHTGDITSPDLLEGLEDFAPVVAVRGNADHLSLPEEQIVDVEDMRIGVLHGHQFFSLNAQFLTLKALDMGVDILIFGHTHRFYYDTYLIHGERVILLNPGSPTFPRMDSPGFAFLEVNGESVRVRRIRFW</sequence>
<evidence type="ECO:0000313" key="4">
    <source>
        <dbReference type="Proteomes" id="UP000182125"/>
    </source>
</evidence>
<dbReference type="Proteomes" id="UP000182125">
    <property type="component" value="Unassembled WGS sequence"/>
</dbReference>
<reference evidence="3 4" key="1">
    <citation type="submission" date="2016-10" db="EMBL/GenBank/DDBJ databases">
        <authorList>
            <person name="de Groot N.N."/>
        </authorList>
    </citation>
    <scope>NUCLEOTIDE SEQUENCE [LARGE SCALE GENOMIC DNA]</scope>
    <source>
        <strain evidence="3 4">OGL-20</strain>
    </source>
</reference>